<proteinExistence type="predicted"/>
<dbReference type="eggNOG" id="ENOG502SNSN">
    <property type="taxonomic scope" value="Eukaryota"/>
</dbReference>
<organism evidence="1 2">
    <name type="scientific">Ophiocordyceps sinensis (strain Co18 / CGMCC 3.14243)</name>
    <name type="common">Yarsagumba caterpillar fungus</name>
    <name type="synonym">Hirsutella sinensis</name>
    <dbReference type="NCBI Taxonomy" id="911162"/>
    <lineage>
        <taxon>Eukaryota</taxon>
        <taxon>Fungi</taxon>
        <taxon>Dikarya</taxon>
        <taxon>Ascomycota</taxon>
        <taxon>Pezizomycotina</taxon>
        <taxon>Sordariomycetes</taxon>
        <taxon>Hypocreomycetidae</taxon>
        <taxon>Hypocreales</taxon>
        <taxon>Ophiocordycipitaceae</taxon>
        <taxon>Ophiocordyceps</taxon>
    </lineage>
</organism>
<gene>
    <name evidence="1" type="ORF">OCS_05866</name>
</gene>
<sequence length="623" mass="69505">MSSSSKLSTSTITSFGSVDGLEEDHVTPSQDKITQTFARSKQLWQFLSRKASSVGLQRDTVRLSDLNHGLPAIPDDLQARTELAGQATWQMRSTGCTVPCEARNGGKRRWKPARLRPTLCMISGHSSFNHSDSKSNGIALLFFGWAYILCMSLLEKQHVSMSYANTPEEAPADGSDSEQCLTVDVGNVSGEEYCWWAHLLSPGQGWRSVTPEQPVWAIAYTANIKFRLVARITTTRSLQFAPPSSKQAVAFLSRFASMYNLDGQAPLALAMALTLPLHNETSSMVKLPKPSLIKHDTRSAFPSSFDREYSNLAYYMTLSSNPVFLSSTLWAVFWEAGVDCNLVSPWCDPIIEVVKPLIECDGLEKLGHVLALRRPNIAPLWYGIAACGHTKTILAIVPYLRNLHSPVPSRPIPEVAAWTDSPQSFMDLQGVGPYVQENNQVARIDVWRLRHQFWGIEPEGAPFRNPPTCPWPPFGLMGVEELEIPVRAHINCRRHHWVYTRWTWLLDDGTEIVNENPGQGSWIGFENEVHPISPQDTIPTSGYVSDHIASERAVCDIFRWAATEMEVTGKNIYTHPWVDALLDLDMDDDEETDSDGGLIPSDCLLQRVMDWLMGVDVHGKPSS</sequence>
<dbReference type="Proteomes" id="UP000019374">
    <property type="component" value="Unassembled WGS sequence"/>
</dbReference>
<dbReference type="OrthoDB" id="3549294at2759"/>
<dbReference type="AlphaFoldDB" id="T5A7M5"/>
<protein>
    <recommendedName>
        <fullName evidence="3">Immunoglobulin variable region used by the ITC63B heavy chain</fullName>
    </recommendedName>
</protein>
<accession>T5A7M5</accession>
<dbReference type="EMBL" id="KE654725">
    <property type="protein sequence ID" value="EQK98420.1"/>
    <property type="molecule type" value="Genomic_DNA"/>
</dbReference>
<evidence type="ECO:0000313" key="1">
    <source>
        <dbReference type="EMBL" id="EQK98420.1"/>
    </source>
</evidence>
<evidence type="ECO:0008006" key="3">
    <source>
        <dbReference type="Google" id="ProtNLM"/>
    </source>
</evidence>
<name>T5A7M5_OPHSC</name>
<evidence type="ECO:0000313" key="2">
    <source>
        <dbReference type="Proteomes" id="UP000019374"/>
    </source>
</evidence>
<dbReference type="HOGENOM" id="CLU_013935_3_0_1"/>
<reference evidence="1 2" key="1">
    <citation type="journal article" date="2013" name="Chin. Sci. Bull.">
        <title>Genome survey uncovers the secrets of sex and lifestyle in caterpillar fungus.</title>
        <authorList>
            <person name="Hu X."/>
            <person name="Zhang Y."/>
            <person name="Xiao G."/>
            <person name="Zheng P."/>
            <person name="Xia Y."/>
            <person name="Zhang X."/>
            <person name="St Leger R.J."/>
            <person name="Liu X."/>
            <person name="Wang C."/>
        </authorList>
    </citation>
    <scope>NUCLEOTIDE SEQUENCE [LARGE SCALE GENOMIC DNA]</scope>
    <source>
        <strain evidence="2">Co18 / CGMCC 3.14243</strain>
        <tissue evidence="1">Fruit-body</tissue>
    </source>
</reference>